<dbReference type="SMART" id="SM00749">
    <property type="entry name" value="BON"/>
    <property type="match status" value="1"/>
</dbReference>
<dbReference type="PROSITE" id="PS50914">
    <property type="entry name" value="BON"/>
    <property type="match status" value="1"/>
</dbReference>
<keyword evidence="4" id="KW-1185">Reference proteome</keyword>
<evidence type="ECO:0000313" key="3">
    <source>
        <dbReference type="EMBL" id="MCQ8127588.1"/>
    </source>
</evidence>
<organism evidence="3 4">
    <name type="scientific">Methylomonas rivi</name>
    <dbReference type="NCBI Taxonomy" id="2952226"/>
    <lineage>
        <taxon>Bacteria</taxon>
        <taxon>Pseudomonadati</taxon>
        <taxon>Pseudomonadota</taxon>
        <taxon>Gammaproteobacteria</taxon>
        <taxon>Methylococcales</taxon>
        <taxon>Methylococcaceae</taxon>
        <taxon>Methylomonas</taxon>
    </lineage>
</organism>
<dbReference type="InterPro" id="IPR051686">
    <property type="entry name" value="Lipoprotein_DolP"/>
</dbReference>
<gene>
    <name evidence="3" type="ORF">NP596_03870</name>
</gene>
<evidence type="ECO:0000259" key="2">
    <source>
        <dbReference type="PROSITE" id="PS50914"/>
    </source>
</evidence>
<evidence type="ECO:0000313" key="4">
    <source>
        <dbReference type="Proteomes" id="UP001524586"/>
    </source>
</evidence>
<evidence type="ECO:0000256" key="1">
    <source>
        <dbReference type="SAM" id="SignalP"/>
    </source>
</evidence>
<dbReference type="RefSeq" id="WP_256613918.1">
    <property type="nucleotide sequence ID" value="NZ_JANIBK010000011.1"/>
</dbReference>
<keyword evidence="1" id="KW-0732">Signal</keyword>
<feature type="domain" description="BON" evidence="2">
    <location>
        <begin position="128"/>
        <end position="196"/>
    </location>
</feature>
<dbReference type="Proteomes" id="UP001524586">
    <property type="component" value="Unassembled WGS sequence"/>
</dbReference>
<dbReference type="InterPro" id="IPR007055">
    <property type="entry name" value="BON_dom"/>
</dbReference>
<reference evidence="3 4" key="1">
    <citation type="submission" date="2022-07" db="EMBL/GenBank/DDBJ databases">
        <title>Methylomonas rivi sp. nov., Methylomonas rosea sp. nov., Methylomonas aureus sp. nov. and Methylomonas subterranea sp. nov., four novel methanotrophs isolated from a freshwater creek and the deep terrestrial subsurface.</title>
        <authorList>
            <person name="Abin C."/>
            <person name="Sankaranarayanan K."/>
            <person name="Garner C."/>
            <person name="Sindelar R."/>
            <person name="Kotary K."/>
            <person name="Garner R."/>
            <person name="Barclay S."/>
            <person name="Lawson P."/>
            <person name="Krumholz L."/>
        </authorList>
    </citation>
    <scope>NUCLEOTIDE SEQUENCE [LARGE SCALE GENOMIC DNA]</scope>
    <source>
        <strain evidence="3 4">WSC-6</strain>
    </source>
</reference>
<feature type="chain" id="PRO_5046781195" evidence="1">
    <location>
        <begin position="29"/>
        <end position="202"/>
    </location>
</feature>
<feature type="signal peptide" evidence="1">
    <location>
        <begin position="1"/>
        <end position="28"/>
    </location>
</feature>
<comment type="caution">
    <text evidence="3">The sequence shown here is derived from an EMBL/GenBank/DDBJ whole genome shotgun (WGS) entry which is preliminary data.</text>
</comment>
<name>A0ABT1U191_9GAMM</name>
<sequence>MKITHQHKQALLMYLGCMAIALSLPACQQEGSAEKAGQKVDKAVESVGQNIEDTTVKAGRKMDAVKQSVTEQSEKTGAYIDESVTASESSLEKAGKQIDQAINKAGNQIDSVKEAVVDTGVATGEYFDDSAITANIKASMIKDEFLQASQIEVTTVNGVVTLSGAVDSEQLVARAIGLANSQEHVKSVQNQLMIKAGVPSQQ</sequence>
<accession>A0ABT1U191</accession>
<dbReference type="PANTHER" id="PTHR34606:SF16">
    <property type="entry name" value="BON DOMAIN-CONTAINING PROTEIN"/>
    <property type="match status" value="1"/>
</dbReference>
<dbReference type="InterPro" id="IPR014004">
    <property type="entry name" value="Transpt-assoc_nodulatn_dom_bac"/>
</dbReference>
<dbReference type="EMBL" id="JANIBK010000011">
    <property type="protein sequence ID" value="MCQ8127588.1"/>
    <property type="molecule type" value="Genomic_DNA"/>
</dbReference>
<protein>
    <submittedName>
        <fullName evidence="3">BON domain-containing protein</fullName>
    </submittedName>
</protein>
<dbReference type="Gene3D" id="3.30.1340.30">
    <property type="match status" value="1"/>
</dbReference>
<proteinExistence type="predicted"/>
<dbReference type="PANTHER" id="PTHR34606">
    <property type="entry name" value="BON DOMAIN-CONTAINING PROTEIN"/>
    <property type="match status" value="1"/>
</dbReference>
<dbReference type="Pfam" id="PF04972">
    <property type="entry name" value="BON"/>
    <property type="match status" value="1"/>
</dbReference>